<dbReference type="InterPro" id="IPR036010">
    <property type="entry name" value="2Fe-2S_ferredoxin-like_sf"/>
</dbReference>
<reference evidence="8 9" key="2">
    <citation type="submission" date="2019-08" db="EMBL/GenBank/DDBJ databases">
        <title>Jejuicoccus antrihumi gen. nov., sp. nov., a new member of the family Dermacoccaceae isolated from a cave.</title>
        <authorList>
            <person name="Schumann P."/>
            <person name="Kim I.S."/>
        </authorList>
    </citation>
    <scope>NUCLEOTIDE SEQUENCE [LARGE SCALE GENOMIC DNA]</scope>
    <source>
        <strain evidence="8 9">C5-26</strain>
    </source>
</reference>
<dbReference type="Pfam" id="PF01799">
    <property type="entry name" value="Fer2_2"/>
    <property type="match status" value="1"/>
</dbReference>
<dbReference type="FunFam" id="1.10.150.120:FF:000003">
    <property type="entry name" value="Carbon monoxide dehydrogenase, small subunit"/>
    <property type="match status" value="1"/>
</dbReference>
<feature type="domain" description="2Fe-2S ferredoxin-type" evidence="7">
    <location>
        <begin position="9"/>
        <end position="85"/>
    </location>
</feature>
<evidence type="ECO:0000256" key="4">
    <source>
        <dbReference type="ARBA" id="ARBA00023004"/>
    </source>
</evidence>
<dbReference type="Proteomes" id="UP000320244">
    <property type="component" value="Unassembled WGS sequence"/>
</dbReference>
<dbReference type="Gene3D" id="1.10.150.120">
    <property type="entry name" value="[2Fe-2S]-binding domain"/>
    <property type="match status" value="1"/>
</dbReference>
<evidence type="ECO:0000256" key="5">
    <source>
        <dbReference type="ARBA" id="ARBA00023014"/>
    </source>
</evidence>
<evidence type="ECO:0000313" key="8">
    <source>
        <dbReference type="EMBL" id="TWP32672.1"/>
    </source>
</evidence>
<keyword evidence="4" id="KW-0408">Iron</keyword>
<gene>
    <name evidence="8" type="ORF">FGL98_23710</name>
</gene>
<keyword evidence="3" id="KW-0560">Oxidoreductase</keyword>
<dbReference type="AlphaFoldDB" id="A0A563DRV5"/>
<dbReference type="PANTHER" id="PTHR44379">
    <property type="entry name" value="OXIDOREDUCTASE WITH IRON-SULFUR SUBUNIT"/>
    <property type="match status" value="1"/>
</dbReference>
<dbReference type="InterPro" id="IPR006058">
    <property type="entry name" value="2Fe2S_fd_BS"/>
</dbReference>
<evidence type="ECO:0000256" key="1">
    <source>
        <dbReference type="ARBA" id="ARBA00022714"/>
    </source>
</evidence>
<dbReference type="InterPro" id="IPR002888">
    <property type="entry name" value="2Fe-2S-bd"/>
</dbReference>
<dbReference type="GO" id="GO:0051537">
    <property type="term" value="F:2 iron, 2 sulfur cluster binding"/>
    <property type="evidence" value="ECO:0007669"/>
    <property type="project" value="UniProtKB-KW"/>
</dbReference>
<dbReference type="RefSeq" id="WP_146321158.1">
    <property type="nucleotide sequence ID" value="NZ_VCQV01000063.1"/>
</dbReference>
<name>A0A563DRV5_9MICO</name>
<organism evidence="8 9">
    <name type="scientific">Leekyejoonella antrihumi</name>
    <dbReference type="NCBI Taxonomy" id="1660198"/>
    <lineage>
        <taxon>Bacteria</taxon>
        <taxon>Bacillati</taxon>
        <taxon>Actinomycetota</taxon>
        <taxon>Actinomycetes</taxon>
        <taxon>Micrococcales</taxon>
        <taxon>Dermacoccaceae</taxon>
        <taxon>Leekyejoonella</taxon>
    </lineage>
</organism>
<dbReference type="PANTHER" id="PTHR44379:SF5">
    <property type="entry name" value="OXIDOREDUCTASE WITH IRON-SULFUR SUBUNIT"/>
    <property type="match status" value="1"/>
</dbReference>
<keyword evidence="2" id="KW-0479">Metal-binding</keyword>
<evidence type="ECO:0000256" key="3">
    <source>
        <dbReference type="ARBA" id="ARBA00023002"/>
    </source>
</evidence>
<dbReference type="GO" id="GO:0016491">
    <property type="term" value="F:oxidoreductase activity"/>
    <property type="evidence" value="ECO:0007669"/>
    <property type="project" value="UniProtKB-KW"/>
</dbReference>
<dbReference type="Gene3D" id="3.10.20.30">
    <property type="match status" value="1"/>
</dbReference>
<dbReference type="CDD" id="cd00207">
    <property type="entry name" value="fer2"/>
    <property type="match status" value="1"/>
</dbReference>
<dbReference type="SUPFAM" id="SSF47741">
    <property type="entry name" value="CO dehydrogenase ISP C-domain like"/>
    <property type="match status" value="1"/>
</dbReference>
<evidence type="ECO:0000256" key="2">
    <source>
        <dbReference type="ARBA" id="ARBA00022723"/>
    </source>
</evidence>
<protein>
    <submittedName>
        <fullName evidence="8">(2Fe-2S)-binding protein</fullName>
    </submittedName>
</protein>
<accession>A0A563DRV5</accession>
<dbReference type="SUPFAM" id="SSF54292">
    <property type="entry name" value="2Fe-2S ferredoxin-like"/>
    <property type="match status" value="1"/>
</dbReference>
<evidence type="ECO:0000256" key="6">
    <source>
        <dbReference type="ARBA" id="ARBA00060707"/>
    </source>
</evidence>
<dbReference type="GO" id="GO:0046872">
    <property type="term" value="F:metal ion binding"/>
    <property type="evidence" value="ECO:0007669"/>
    <property type="project" value="UniProtKB-KW"/>
</dbReference>
<dbReference type="InterPro" id="IPR012675">
    <property type="entry name" value="Beta-grasp_dom_sf"/>
</dbReference>
<keyword evidence="5" id="KW-0411">Iron-sulfur</keyword>
<evidence type="ECO:0000259" key="7">
    <source>
        <dbReference type="PROSITE" id="PS51085"/>
    </source>
</evidence>
<keyword evidence="1" id="KW-0001">2Fe-2S</keyword>
<dbReference type="EMBL" id="VCQV01000063">
    <property type="protein sequence ID" value="TWP32672.1"/>
    <property type="molecule type" value="Genomic_DNA"/>
</dbReference>
<dbReference type="InterPro" id="IPR051452">
    <property type="entry name" value="Diverse_Oxidoreductases"/>
</dbReference>
<dbReference type="Pfam" id="PF00111">
    <property type="entry name" value="Fer2"/>
    <property type="match status" value="1"/>
</dbReference>
<dbReference type="OrthoDB" id="9758509at2"/>
<dbReference type="FunFam" id="3.10.20.30:FF:000020">
    <property type="entry name" value="Xanthine dehydrogenase iron-sulfur subunit"/>
    <property type="match status" value="1"/>
</dbReference>
<dbReference type="PROSITE" id="PS51085">
    <property type="entry name" value="2FE2S_FER_2"/>
    <property type="match status" value="1"/>
</dbReference>
<dbReference type="InterPro" id="IPR036884">
    <property type="entry name" value="2Fe-2S-bd_dom_sf"/>
</dbReference>
<dbReference type="PROSITE" id="PS00197">
    <property type="entry name" value="2FE2S_FER_1"/>
    <property type="match status" value="1"/>
</dbReference>
<keyword evidence="9" id="KW-1185">Reference proteome</keyword>
<evidence type="ECO:0000313" key="9">
    <source>
        <dbReference type="Proteomes" id="UP000320244"/>
    </source>
</evidence>
<sequence>MSDTPEERMDVSMSINGRTYRANIEVRKTLADFIRDDAHLSGTKLGCEHGVCGACTVLLNDSPARSCLTLAVQANGDQVRTVESLSDGHDLSPLQQAFREQHGLQCGFCTAGILMSASALLEENPHPTRGDIVDTVSGSLCRCTGYQTIIAAIEQAAAESVHDSSSTEDD</sequence>
<proteinExistence type="predicted"/>
<dbReference type="InterPro" id="IPR001041">
    <property type="entry name" value="2Fe-2S_ferredoxin-type"/>
</dbReference>
<comment type="pathway">
    <text evidence="6">Alkaloid degradation; nicotine degradation.</text>
</comment>
<reference evidence="8 9" key="1">
    <citation type="submission" date="2019-05" db="EMBL/GenBank/DDBJ databases">
        <authorList>
            <person name="Lee S.D."/>
        </authorList>
    </citation>
    <scope>NUCLEOTIDE SEQUENCE [LARGE SCALE GENOMIC DNA]</scope>
    <source>
        <strain evidence="8 9">C5-26</strain>
    </source>
</reference>
<comment type="caution">
    <text evidence="8">The sequence shown here is derived from an EMBL/GenBank/DDBJ whole genome shotgun (WGS) entry which is preliminary data.</text>
</comment>